<feature type="compositionally biased region" description="Low complexity" evidence="7">
    <location>
        <begin position="377"/>
        <end position="391"/>
    </location>
</feature>
<evidence type="ECO:0000256" key="7">
    <source>
        <dbReference type="SAM" id="MobiDB-lite"/>
    </source>
</evidence>
<comment type="caution">
    <text evidence="9">The sequence shown here is derived from an EMBL/GenBank/DDBJ whole genome shotgun (WGS) entry which is preliminary data.</text>
</comment>
<dbReference type="PANTHER" id="PTHR42681">
    <property type="entry name" value="MALONYL-COA-ACYL CARRIER PROTEIN TRANSACYLASE, MITOCHONDRIAL"/>
    <property type="match status" value="1"/>
</dbReference>
<dbReference type="InterPro" id="IPR001227">
    <property type="entry name" value="Ac_transferase_dom_sf"/>
</dbReference>
<evidence type="ECO:0000313" key="9">
    <source>
        <dbReference type="EMBL" id="GAA0349624.1"/>
    </source>
</evidence>
<evidence type="ECO:0000256" key="1">
    <source>
        <dbReference type="ARBA" id="ARBA00013258"/>
    </source>
</evidence>
<comment type="catalytic activity">
    <reaction evidence="6">
        <text>holo-[ACP] + malonyl-CoA = malonyl-[ACP] + CoA</text>
        <dbReference type="Rhea" id="RHEA:41792"/>
        <dbReference type="Rhea" id="RHEA-COMP:9623"/>
        <dbReference type="Rhea" id="RHEA-COMP:9685"/>
        <dbReference type="ChEBI" id="CHEBI:57287"/>
        <dbReference type="ChEBI" id="CHEBI:57384"/>
        <dbReference type="ChEBI" id="CHEBI:64479"/>
        <dbReference type="ChEBI" id="CHEBI:78449"/>
        <dbReference type="EC" id="2.3.1.39"/>
    </reaction>
</comment>
<dbReference type="InterPro" id="IPR016036">
    <property type="entry name" value="Malonyl_transacylase_ACP-bd"/>
</dbReference>
<feature type="region of interest" description="Disordered" evidence="7">
    <location>
        <begin position="331"/>
        <end position="415"/>
    </location>
</feature>
<dbReference type="PROSITE" id="PS50075">
    <property type="entry name" value="CARRIER"/>
    <property type="match status" value="1"/>
</dbReference>
<keyword evidence="10" id="KW-1185">Reference proteome</keyword>
<proteinExistence type="predicted"/>
<feature type="compositionally biased region" description="Low complexity" evidence="7">
    <location>
        <begin position="403"/>
        <end position="412"/>
    </location>
</feature>
<sequence>MFTGMESIIGLFPGQGSYRPHHLRAAWYRGEEAVCTVFDAVDTAAQEILGKTVTTTVFSEDAPGPDELLAQDPDILQLAVFGLSAAAYRLLKDRGARMSALVGHSMGEVTALACAGAWTLTDSARILCHRISALRQFDHSGGQMLALSCDEEKARQFIALVADPDLLVAVRNSAGQTVLSGPDASIRTVAALASTIGITAIPLRSPHPFHNPLLAAARTAFAGAIGAYSRYPLNIPVYSPILQRWYRDGDDLAALLGLHLVTPLYFDTAVDRLHEHGARVFVELGAGAVLGRLVESSHPDCVVLQPLDGRYEERALADTVAYLPGSTAAIGRGAPAEKPARPVLPPQPSSHAPTLTNGAASAQVLVPDAPPAPAAPSAPAATAAPAASRAPAAPPAQVPPSEPSSSSRPAEPVGSREAILSRIQTLYAEALEYPEEVMTEDALLEAELGVDSVKQTQLLGQVRQTFGLEADRGQALSEGETLGKIVDYVWSRVGRAEVSA</sequence>
<dbReference type="Pfam" id="PF00550">
    <property type="entry name" value="PP-binding"/>
    <property type="match status" value="1"/>
</dbReference>
<organism evidence="9 10">
    <name type="scientific">Actinoallomurus spadix</name>
    <dbReference type="NCBI Taxonomy" id="79912"/>
    <lineage>
        <taxon>Bacteria</taxon>
        <taxon>Bacillati</taxon>
        <taxon>Actinomycetota</taxon>
        <taxon>Actinomycetes</taxon>
        <taxon>Streptosporangiales</taxon>
        <taxon>Thermomonosporaceae</taxon>
        <taxon>Actinoallomurus</taxon>
    </lineage>
</organism>
<evidence type="ECO:0000259" key="8">
    <source>
        <dbReference type="PROSITE" id="PS50075"/>
    </source>
</evidence>
<dbReference type="InterPro" id="IPR050858">
    <property type="entry name" value="Mal-CoA-ACP_Trans/PKS_FabD"/>
</dbReference>
<dbReference type="RefSeq" id="WP_252807563.1">
    <property type="nucleotide sequence ID" value="NZ_BAAABM010000041.1"/>
</dbReference>
<evidence type="ECO:0000256" key="3">
    <source>
        <dbReference type="ARBA" id="ARBA00022553"/>
    </source>
</evidence>
<keyword evidence="4" id="KW-0808">Transferase</keyword>
<feature type="compositionally biased region" description="Polar residues" evidence="7">
    <location>
        <begin position="349"/>
        <end position="360"/>
    </location>
</feature>
<dbReference type="InterPro" id="IPR036736">
    <property type="entry name" value="ACP-like_sf"/>
</dbReference>
<accession>A0ABN0WXT4</accession>
<gene>
    <name evidence="9" type="ORF">GCM10010151_44150</name>
</gene>
<evidence type="ECO:0000256" key="2">
    <source>
        <dbReference type="ARBA" id="ARBA00022450"/>
    </source>
</evidence>
<evidence type="ECO:0000313" key="10">
    <source>
        <dbReference type="Proteomes" id="UP001501822"/>
    </source>
</evidence>
<feature type="compositionally biased region" description="Pro residues" evidence="7">
    <location>
        <begin position="392"/>
        <end position="402"/>
    </location>
</feature>
<keyword evidence="3" id="KW-0597">Phosphoprotein</keyword>
<keyword evidence="2" id="KW-0596">Phosphopantetheine</keyword>
<dbReference type="Gene3D" id="1.10.1200.10">
    <property type="entry name" value="ACP-like"/>
    <property type="match status" value="1"/>
</dbReference>
<evidence type="ECO:0000256" key="5">
    <source>
        <dbReference type="ARBA" id="ARBA00023315"/>
    </source>
</evidence>
<protein>
    <recommendedName>
        <fullName evidence="1">[acyl-carrier-protein] S-malonyltransferase</fullName>
        <ecNumber evidence="1">2.3.1.39</ecNumber>
    </recommendedName>
</protein>
<evidence type="ECO:0000256" key="6">
    <source>
        <dbReference type="ARBA" id="ARBA00048462"/>
    </source>
</evidence>
<dbReference type="PANTHER" id="PTHR42681:SF1">
    <property type="entry name" value="MALONYL-COA-ACYL CARRIER PROTEIN TRANSACYLASE, MITOCHONDRIAL"/>
    <property type="match status" value="1"/>
</dbReference>
<dbReference type="InterPro" id="IPR006162">
    <property type="entry name" value="Ppantetheine_attach_site"/>
</dbReference>
<dbReference type="SUPFAM" id="SSF55048">
    <property type="entry name" value="Probable ACP-binding domain of malonyl-CoA ACP transacylase"/>
    <property type="match status" value="1"/>
</dbReference>
<feature type="domain" description="Carrier" evidence="8">
    <location>
        <begin position="417"/>
        <end position="493"/>
    </location>
</feature>
<dbReference type="InterPro" id="IPR009081">
    <property type="entry name" value="PP-bd_ACP"/>
</dbReference>
<dbReference type="SUPFAM" id="SSF52151">
    <property type="entry name" value="FabD/lysophospholipase-like"/>
    <property type="match status" value="1"/>
</dbReference>
<reference evidence="9 10" key="1">
    <citation type="journal article" date="2019" name="Int. J. Syst. Evol. Microbiol.">
        <title>The Global Catalogue of Microorganisms (GCM) 10K type strain sequencing project: providing services to taxonomists for standard genome sequencing and annotation.</title>
        <authorList>
            <consortium name="The Broad Institute Genomics Platform"/>
            <consortium name="The Broad Institute Genome Sequencing Center for Infectious Disease"/>
            <person name="Wu L."/>
            <person name="Ma J."/>
        </authorList>
    </citation>
    <scope>NUCLEOTIDE SEQUENCE [LARGE SCALE GENOMIC DNA]</scope>
    <source>
        <strain evidence="9 10">JCM 3146</strain>
    </source>
</reference>
<evidence type="ECO:0000256" key="4">
    <source>
        <dbReference type="ARBA" id="ARBA00022679"/>
    </source>
</evidence>
<dbReference type="Pfam" id="PF00698">
    <property type="entry name" value="Acyl_transf_1"/>
    <property type="match status" value="1"/>
</dbReference>
<dbReference type="SUPFAM" id="SSF47336">
    <property type="entry name" value="ACP-like"/>
    <property type="match status" value="1"/>
</dbReference>
<dbReference type="PROSITE" id="PS00012">
    <property type="entry name" value="PHOSPHOPANTETHEINE"/>
    <property type="match status" value="1"/>
</dbReference>
<dbReference type="SMART" id="SM00827">
    <property type="entry name" value="PKS_AT"/>
    <property type="match status" value="1"/>
</dbReference>
<dbReference type="EC" id="2.3.1.39" evidence="1"/>
<name>A0ABN0WXT4_9ACTN</name>
<dbReference type="Proteomes" id="UP001501822">
    <property type="component" value="Unassembled WGS sequence"/>
</dbReference>
<dbReference type="EMBL" id="BAAABM010000041">
    <property type="protein sequence ID" value="GAA0349624.1"/>
    <property type="molecule type" value="Genomic_DNA"/>
</dbReference>
<dbReference type="InterPro" id="IPR014043">
    <property type="entry name" value="Acyl_transferase_dom"/>
</dbReference>
<keyword evidence="5" id="KW-0012">Acyltransferase</keyword>
<dbReference type="Gene3D" id="3.40.366.10">
    <property type="entry name" value="Malonyl-Coenzyme A Acyl Carrier Protein, domain 2"/>
    <property type="match status" value="1"/>
</dbReference>
<dbReference type="InterPro" id="IPR016035">
    <property type="entry name" value="Acyl_Trfase/lysoPLipase"/>
</dbReference>